<dbReference type="AlphaFoldDB" id="A0A844GQV7"/>
<dbReference type="RefSeq" id="WP_155082775.1">
    <property type="nucleotide sequence ID" value="NZ_WMIA01000002.1"/>
</dbReference>
<keyword evidence="2" id="KW-0808">Transferase</keyword>
<gene>
    <name evidence="2" type="ORF">GGC33_03200</name>
</gene>
<dbReference type="Pfam" id="PF00534">
    <property type="entry name" value="Glycos_transf_1"/>
    <property type="match status" value="1"/>
</dbReference>
<evidence type="ECO:0000259" key="1">
    <source>
        <dbReference type="Pfam" id="PF00534"/>
    </source>
</evidence>
<dbReference type="PANTHER" id="PTHR46656:SF3">
    <property type="entry name" value="PUTATIVE-RELATED"/>
    <property type="match status" value="1"/>
</dbReference>
<organism evidence="2 3">
    <name type="scientific">Cyanobacterium aponinum 0216</name>
    <dbReference type="NCBI Taxonomy" id="2676140"/>
    <lineage>
        <taxon>Bacteria</taxon>
        <taxon>Bacillati</taxon>
        <taxon>Cyanobacteriota</taxon>
        <taxon>Cyanophyceae</taxon>
        <taxon>Oscillatoriophycideae</taxon>
        <taxon>Chroococcales</taxon>
        <taxon>Geminocystaceae</taxon>
        <taxon>Cyanobacterium</taxon>
    </lineage>
</organism>
<evidence type="ECO:0000313" key="3">
    <source>
        <dbReference type="Proteomes" id="UP000437131"/>
    </source>
</evidence>
<sequence>MSNTQKVDNISVNNYLTNKKRAIFTICSNNYLPYARILFHSLQKYHPSDQIYLCLADKKDPLFTLEIDNVNIIEGEELNIPNFYDFAFRYDIMEFNTALKPFMMQLLIEKYNFDQVVYLDPDIELYAPLDSIFSALDNGSDFVITPHITKPSEGEGYPGDIGVMQAGIYNLGFIAVSNSCQVIEFLHWWGRKLRFHCLSEQERGIFVDQKFVDLLPAFHDKVTILKDTNVNVAYWNLEQRKLEKKNNNWFVDNHPLVFFHYSGIDVKNNQRLSKYTHTFNGNLSPEIQELVDNYILKLKHYSFANKFKPKYFYSYFNNGSFITSIFRKFYRKLNDFWCDNPFENFAEYLNDFNNPLNNNHHIFVTNLMYFLWEFRDDLKLAFDLNTDQGRVRYIQWFIENAEINQFDDYFIEPIINILQQQLSHYKSTPQEIIKSKSPINIIGYLKTETGVGQAARMVIKSFDAVTFPVKGFHVDNNYTRQQDQQVNQFLVNQINSPIHIYKVNADQLEIVKNQVKQKSNKPIFTINMPAWELSRFPTEWVKNYDDIDEVWVESKFVQFSLQSQLNTPVICMPPAVTISEFTKVDRGLFNLPKDCFLFHFNFDFASFSTRKNPQAVIDAYRLAFRNKKLDIPTALVIKTRGYDPDQKNYQKLLKMIDGEDDIIVINDCLSHSEVIALMDCCDCYVSLHCSEGFGYTMAEAMLLKKPVIATNYSGNCDFINSSTGFPVDYQLVSLNANDYPFAQGQKWAKADIYHASWLMQKVVENLSETEKIARAGQLKIQTDYSPISAGKRYLHRLQTLGLIK</sequence>
<dbReference type="SUPFAM" id="SSF53756">
    <property type="entry name" value="UDP-Glycosyltransferase/glycogen phosphorylase"/>
    <property type="match status" value="1"/>
</dbReference>
<dbReference type="CDD" id="cd01635">
    <property type="entry name" value="Glycosyltransferase_GTB-type"/>
    <property type="match status" value="1"/>
</dbReference>
<dbReference type="GO" id="GO:0016757">
    <property type="term" value="F:glycosyltransferase activity"/>
    <property type="evidence" value="ECO:0007669"/>
    <property type="project" value="InterPro"/>
</dbReference>
<dbReference type="Proteomes" id="UP000437131">
    <property type="component" value="Unassembled WGS sequence"/>
</dbReference>
<proteinExistence type="predicted"/>
<dbReference type="PANTHER" id="PTHR46656">
    <property type="entry name" value="PUTATIVE-RELATED"/>
    <property type="match status" value="1"/>
</dbReference>
<dbReference type="Gene3D" id="3.90.550.10">
    <property type="entry name" value="Spore Coat Polysaccharide Biosynthesis Protein SpsA, Chain A"/>
    <property type="match status" value="1"/>
</dbReference>
<comment type="caution">
    <text evidence="2">The sequence shown here is derived from an EMBL/GenBank/DDBJ whole genome shotgun (WGS) entry which is preliminary data.</text>
</comment>
<dbReference type="SUPFAM" id="SSF53448">
    <property type="entry name" value="Nucleotide-diphospho-sugar transferases"/>
    <property type="match status" value="1"/>
</dbReference>
<dbReference type="InterPro" id="IPR001296">
    <property type="entry name" value="Glyco_trans_1"/>
</dbReference>
<dbReference type="InterPro" id="IPR029044">
    <property type="entry name" value="Nucleotide-diphossugar_trans"/>
</dbReference>
<evidence type="ECO:0000313" key="2">
    <source>
        <dbReference type="EMBL" id="MTF37933.1"/>
    </source>
</evidence>
<dbReference type="Gene3D" id="3.40.50.2000">
    <property type="entry name" value="Glycogen Phosphorylase B"/>
    <property type="match status" value="1"/>
</dbReference>
<dbReference type="EMBL" id="WMIA01000002">
    <property type="protein sequence ID" value="MTF37933.1"/>
    <property type="molecule type" value="Genomic_DNA"/>
</dbReference>
<protein>
    <submittedName>
        <fullName evidence="2">Glycosyltransferase</fullName>
    </submittedName>
</protein>
<accession>A0A844GQV7</accession>
<name>A0A844GQV7_9CHRO</name>
<reference evidence="2 3" key="1">
    <citation type="submission" date="2019-11" db="EMBL/GenBank/DDBJ databases">
        <title>Isolation of a new High Light Tolerant Cyanobacteria.</title>
        <authorList>
            <person name="Dobson Z."/>
            <person name="Vaughn N."/>
            <person name="Vaughn M."/>
            <person name="Fromme P."/>
            <person name="Mazor Y."/>
        </authorList>
    </citation>
    <scope>NUCLEOTIDE SEQUENCE [LARGE SCALE GENOMIC DNA]</scope>
    <source>
        <strain evidence="2 3">0216</strain>
    </source>
</reference>
<feature type="domain" description="Glycosyl transferase family 1" evidence="1">
    <location>
        <begin position="606"/>
        <end position="721"/>
    </location>
</feature>